<feature type="region of interest" description="Disordered" evidence="1">
    <location>
        <begin position="1"/>
        <end position="39"/>
    </location>
</feature>
<evidence type="ECO:0000256" key="1">
    <source>
        <dbReference type="SAM" id="MobiDB-lite"/>
    </source>
</evidence>
<name>A0AAV6TUB7_9ARAC</name>
<dbReference type="AlphaFoldDB" id="A0AAV6TUB7"/>
<gene>
    <name evidence="2" type="ORF">JTE90_001063</name>
</gene>
<evidence type="ECO:0000313" key="2">
    <source>
        <dbReference type="EMBL" id="KAG8175635.1"/>
    </source>
</evidence>
<keyword evidence="3" id="KW-1185">Reference proteome</keyword>
<reference evidence="2 3" key="1">
    <citation type="journal article" date="2022" name="Nat. Ecol. Evol.">
        <title>A masculinizing supergene underlies an exaggerated male reproductive morph in a spider.</title>
        <authorList>
            <person name="Hendrickx F."/>
            <person name="De Corte Z."/>
            <person name="Sonet G."/>
            <person name="Van Belleghem S.M."/>
            <person name="Kostlbacher S."/>
            <person name="Vangestel C."/>
        </authorList>
    </citation>
    <scope>NUCLEOTIDE SEQUENCE [LARGE SCALE GENOMIC DNA]</scope>
    <source>
        <strain evidence="2">W744_W776</strain>
    </source>
</reference>
<proteinExistence type="predicted"/>
<protein>
    <submittedName>
        <fullName evidence="2">Uncharacterized protein</fullName>
    </submittedName>
</protein>
<dbReference type="EMBL" id="JAFNEN010000977">
    <property type="protein sequence ID" value="KAG8175635.1"/>
    <property type="molecule type" value="Genomic_DNA"/>
</dbReference>
<feature type="compositionally biased region" description="Basic residues" evidence="1">
    <location>
        <begin position="1"/>
        <end position="12"/>
    </location>
</feature>
<dbReference type="Proteomes" id="UP000827092">
    <property type="component" value="Unassembled WGS sequence"/>
</dbReference>
<sequence length="275" mass="29981">MGYKNKLSHAKRPRELEPEELEYPPSNAADEPQPSSSITSSFISWLSDVAQGATPLPIETTLPTVAPVHRPTVSTQDRPSPFQPSRIETAEEMIEKQRAIRALNKSIGIETNTQVSPTKSTFITVPSSFISTSSLLTGIRTQGGKMIQMVSKRKDKEQTSQTFQTNLSLLSDDAGTRKAEATATLVKLDRPSPFQSLKCVKVIKSISSPPSRVKTAEEMFEKQLAIQALNKSIGIESTSNLGKEPGYSICYPKPDGSIVSQSVKWPSYPGLTSQG</sequence>
<comment type="caution">
    <text evidence="2">The sequence shown here is derived from an EMBL/GenBank/DDBJ whole genome shotgun (WGS) entry which is preliminary data.</text>
</comment>
<accession>A0AAV6TUB7</accession>
<organism evidence="2 3">
    <name type="scientific">Oedothorax gibbosus</name>
    <dbReference type="NCBI Taxonomy" id="931172"/>
    <lineage>
        <taxon>Eukaryota</taxon>
        <taxon>Metazoa</taxon>
        <taxon>Ecdysozoa</taxon>
        <taxon>Arthropoda</taxon>
        <taxon>Chelicerata</taxon>
        <taxon>Arachnida</taxon>
        <taxon>Araneae</taxon>
        <taxon>Araneomorphae</taxon>
        <taxon>Entelegynae</taxon>
        <taxon>Araneoidea</taxon>
        <taxon>Linyphiidae</taxon>
        <taxon>Erigoninae</taxon>
        <taxon>Oedothorax</taxon>
    </lineage>
</organism>
<evidence type="ECO:0000313" key="3">
    <source>
        <dbReference type="Proteomes" id="UP000827092"/>
    </source>
</evidence>